<reference evidence="2" key="1">
    <citation type="submission" date="2017-03" db="EMBL/GenBank/DDBJ databases">
        <title>Genomes of endolithic fungi from Antarctica.</title>
        <authorList>
            <person name="Coleine C."/>
            <person name="Masonjones S."/>
            <person name="Stajich J.E."/>
        </authorList>
    </citation>
    <scope>NUCLEOTIDE SEQUENCE [LARGE SCALE GENOMIC DNA]</scope>
    <source>
        <strain evidence="2">CCFEE 5527</strain>
    </source>
</reference>
<dbReference type="InParanoid" id="A0A1V8SCN0"/>
<dbReference type="EMBL" id="NAJO01000060">
    <property type="protein sequence ID" value="OQN96896.1"/>
    <property type="molecule type" value="Genomic_DNA"/>
</dbReference>
<evidence type="ECO:0000313" key="2">
    <source>
        <dbReference type="Proteomes" id="UP000192596"/>
    </source>
</evidence>
<comment type="caution">
    <text evidence="1">The sequence shown here is derived from an EMBL/GenBank/DDBJ whole genome shotgun (WGS) entry which is preliminary data.</text>
</comment>
<dbReference type="OrthoDB" id="62952at2759"/>
<accession>A0A1V8SCN0</accession>
<name>A0A1V8SCN0_9PEZI</name>
<gene>
    <name evidence="1" type="ORF">B0A48_17450</name>
</gene>
<keyword evidence="2" id="KW-1185">Reference proteome</keyword>
<sequence>MARILALPGELRNCIYGFATYEDTPIDICCKRHQPASSFVNKQLREECLPVFYSVNPVMAKKWGVSSARLERVLKFAKHIQAVEAVSGDELVIAMRTSKENEAHKWVYFHDGDHRMFVTRNVAIRTIDNLLRLLGILGTEKDDHFWTSPLAAGIVCSQGQT</sequence>
<proteinExistence type="predicted"/>
<dbReference type="AlphaFoldDB" id="A0A1V8SCN0"/>
<organism evidence="1 2">
    <name type="scientific">Cryoendolithus antarcticus</name>
    <dbReference type="NCBI Taxonomy" id="1507870"/>
    <lineage>
        <taxon>Eukaryota</taxon>
        <taxon>Fungi</taxon>
        <taxon>Dikarya</taxon>
        <taxon>Ascomycota</taxon>
        <taxon>Pezizomycotina</taxon>
        <taxon>Dothideomycetes</taxon>
        <taxon>Dothideomycetidae</taxon>
        <taxon>Cladosporiales</taxon>
        <taxon>Cladosporiaceae</taxon>
        <taxon>Cryoendolithus</taxon>
    </lineage>
</organism>
<dbReference type="Proteomes" id="UP000192596">
    <property type="component" value="Unassembled WGS sequence"/>
</dbReference>
<protein>
    <submittedName>
        <fullName evidence="1">Uncharacterized protein</fullName>
    </submittedName>
</protein>
<evidence type="ECO:0000313" key="1">
    <source>
        <dbReference type="EMBL" id="OQN96896.1"/>
    </source>
</evidence>